<dbReference type="AlphaFoldDB" id="A0A2N9IFY5"/>
<dbReference type="InterPro" id="IPR043502">
    <property type="entry name" value="DNA/RNA_pol_sf"/>
</dbReference>
<dbReference type="PANTHER" id="PTHR48475:SF2">
    <property type="entry name" value="RIBONUCLEASE H"/>
    <property type="match status" value="1"/>
</dbReference>
<dbReference type="Pfam" id="PF13456">
    <property type="entry name" value="RVT_3"/>
    <property type="match status" value="1"/>
</dbReference>
<accession>A0A2N9IFY5</accession>
<dbReference type="GO" id="GO:0004523">
    <property type="term" value="F:RNA-DNA hybrid ribonuclease activity"/>
    <property type="evidence" value="ECO:0007669"/>
    <property type="project" value="InterPro"/>
</dbReference>
<dbReference type="EMBL" id="OIVN01005556">
    <property type="protein sequence ID" value="SPD22939.1"/>
    <property type="molecule type" value="Genomic_DNA"/>
</dbReference>
<evidence type="ECO:0000256" key="4">
    <source>
        <dbReference type="ARBA" id="ARBA00022759"/>
    </source>
</evidence>
<feature type="region of interest" description="Disordered" evidence="7">
    <location>
        <begin position="1"/>
        <end position="22"/>
    </location>
</feature>
<organism evidence="12">
    <name type="scientific">Fagus sylvatica</name>
    <name type="common">Beechnut</name>
    <dbReference type="NCBI Taxonomy" id="28930"/>
    <lineage>
        <taxon>Eukaryota</taxon>
        <taxon>Viridiplantae</taxon>
        <taxon>Streptophyta</taxon>
        <taxon>Embryophyta</taxon>
        <taxon>Tracheophyta</taxon>
        <taxon>Spermatophyta</taxon>
        <taxon>Magnoliopsida</taxon>
        <taxon>eudicotyledons</taxon>
        <taxon>Gunneridae</taxon>
        <taxon>Pentapetalae</taxon>
        <taxon>rosids</taxon>
        <taxon>fabids</taxon>
        <taxon>Fagales</taxon>
        <taxon>Fagaceae</taxon>
        <taxon>Fagus</taxon>
    </lineage>
</organism>
<dbReference type="InterPro" id="IPR000477">
    <property type="entry name" value="RT_dom"/>
</dbReference>
<feature type="compositionally biased region" description="Basic and acidic residues" evidence="7">
    <location>
        <begin position="242"/>
        <end position="263"/>
    </location>
</feature>
<feature type="region of interest" description="Disordered" evidence="7">
    <location>
        <begin position="204"/>
        <end position="265"/>
    </location>
</feature>
<dbReference type="Gene3D" id="3.30.420.10">
    <property type="entry name" value="Ribonuclease H-like superfamily/Ribonuclease H"/>
    <property type="match status" value="1"/>
</dbReference>
<dbReference type="SUPFAM" id="SSF56672">
    <property type="entry name" value="DNA/RNA polymerases"/>
    <property type="match status" value="1"/>
</dbReference>
<evidence type="ECO:0000313" key="12">
    <source>
        <dbReference type="EMBL" id="SPD22939.1"/>
    </source>
</evidence>
<evidence type="ECO:0000259" key="10">
    <source>
        <dbReference type="Pfam" id="PF13456"/>
    </source>
</evidence>
<evidence type="ECO:0000256" key="8">
    <source>
        <dbReference type="SAM" id="Phobius"/>
    </source>
</evidence>
<dbReference type="InterPro" id="IPR012337">
    <property type="entry name" value="RNaseH-like_sf"/>
</dbReference>
<evidence type="ECO:0000256" key="1">
    <source>
        <dbReference type="ARBA" id="ARBA00022679"/>
    </source>
</evidence>
<dbReference type="SUPFAM" id="SSF53098">
    <property type="entry name" value="Ribonuclease H-like"/>
    <property type="match status" value="1"/>
</dbReference>
<evidence type="ECO:0000259" key="9">
    <source>
        <dbReference type="Pfam" id="PF00078"/>
    </source>
</evidence>
<dbReference type="Gene3D" id="3.30.70.270">
    <property type="match status" value="2"/>
</dbReference>
<evidence type="ECO:0000259" key="11">
    <source>
        <dbReference type="Pfam" id="PF17917"/>
    </source>
</evidence>
<dbReference type="CDD" id="cd09279">
    <property type="entry name" value="RNase_HI_like"/>
    <property type="match status" value="1"/>
</dbReference>
<dbReference type="Pfam" id="PF00078">
    <property type="entry name" value="RVT_1"/>
    <property type="match status" value="1"/>
</dbReference>
<dbReference type="InterPro" id="IPR036397">
    <property type="entry name" value="RNaseH_sf"/>
</dbReference>
<feature type="domain" description="Reverse transcriptase RNase H-like" evidence="11">
    <location>
        <begin position="872"/>
        <end position="958"/>
    </location>
</feature>
<keyword evidence="3" id="KW-0540">Nuclease</keyword>
<keyword evidence="8" id="KW-0812">Transmembrane</keyword>
<name>A0A2N9IFY5_FAGSY</name>
<keyword evidence="5" id="KW-0378">Hydrolase</keyword>
<keyword evidence="8" id="KW-1133">Transmembrane helix</keyword>
<dbReference type="Gene3D" id="3.10.10.10">
    <property type="entry name" value="HIV Type 1 Reverse Transcriptase, subunit A, domain 1"/>
    <property type="match status" value="1"/>
</dbReference>
<keyword evidence="6" id="KW-0695">RNA-directed DNA polymerase</keyword>
<evidence type="ECO:0000256" key="3">
    <source>
        <dbReference type="ARBA" id="ARBA00022722"/>
    </source>
</evidence>
<evidence type="ECO:0000256" key="2">
    <source>
        <dbReference type="ARBA" id="ARBA00022695"/>
    </source>
</evidence>
<reference evidence="12" key="1">
    <citation type="submission" date="2018-02" db="EMBL/GenBank/DDBJ databases">
        <authorList>
            <person name="Cohen D.B."/>
            <person name="Kent A.D."/>
        </authorList>
    </citation>
    <scope>NUCLEOTIDE SEQUENCE</scope>
</reference>
<dbReference type="Pfam" id="PF17917">
    <property type="entry name" value="RT_RNaseH"/>
    <property type="match status" value="1"/>
</dbReference>
<evidence type="ECO:0000256" key="7">
    <source>
        <dbReference type="SAM" id="MobiDB-lite"/>
    </source>
</evidence>
<proteinExistence type="predicted"/>
<dbReference type="GO" id="GO:0003676">
    <property type="term" value="F:nucleic acid binding"/>
    <property type="evidence" value="ECO:0007669"/>
    <property type="project" value="InterPro"/>
</dbReference>
<feature type="domain" description="RNase H type-1" evidence="10">
    <location>
        <begin position="977"/>
        <end position="1062"/>
    </location>
</feature>
<dbReference type="CDD" id="cd01647">
    <property type="entry name" value="RT_LTR"/>
    <property type="match status" value="1"/>
</dbReference>
<dbReference type="GO" id="GO:0003964">
    <property type="term" value="F:RNA-directed DNA polymerase activity"/>
    <property type="evidence" value="ECO:0007669"/>
    <property type="project" value="UniProtKB-KW"/>
</dbReference>
<feature type="transmembrane region" description="Helical" evidence="8">
    <location>
        <begin position="1122"/>
        <end position="1140"/>
    </location>
</feature>
<protein>
    <submittedName>
        <fullName evidence="12">Uncharacterized protein</fullName>
    </submittedName>
</protein>
<feature type="domain" description="Reverse transcriptase" evidence="9">
    <location>
        <begin position="712"/>
        <end position="783"/>
    </location>
</feature>
<keyword evidence="1" id="KW-0808">Transferase</keyword>
<keyword evidence="8" id="KW-0472">Membrane</keyword>
<dbReference type="InterPro" id="IPR041373">
    <property type="entry name" value="RT_RNaseH"/>
</dbReference>
<keyword evidence="2" id="KW-0548">Nucleotidyltransferase</keyword>
<dbReference type="InterPro" id="IPR043128">
    <property type="entry name" value="Rev_trsase/Diguanyl_cyclase"/>
</dbReference>
<keyword evidence="4" id="KW-0255">Endonuclease</keyword>
<gene>
    <name evidence="12" type="ORF">FSB_LOCUS50821</name>
</gene>
<evidence type="ECO:0000256" key="6">
    <source>
        <dbReference type="ARBA" id="ARBA00022918"/>
    </source>
</evidence>
<dbReference type="InterPro" id="IPR002156">
    <property type="entry name" value="RNaseH_domain"/>
</dbReference>
<feature type="compositionally biased region" description="Basic and acidic residues" evidence="7">
    <location>
        <begin position="220"/>
        <end position="234"/>
    </location>
</feature>
<feature type="compositionally biased region" description="Basic and acidic residues" evidence="7">
    <location>
        <begin position="1"/>
        <end position="10"/>
    </location>
</feature>
<dbReference type="PANTHER" id="PTHR48475">
    <property type="entry name" value="RIBONUCLEASE H"/>
    <property type="match status" value="1"/>
</dbReference>
<sequence length="1167" mass="131940">MGVERLEARERKGRGSGGGREKKVGCGGVDGAMGGIGFYLGAEGLREKKNAENNEYLVGIRHIQNAEDNEYLVGIRPIQKSVLTSADITGIGALATLLVFNNESECLTAGEYQVGAKLSINRRKARTSEGDRRIPPPPLKSILFLLQQDPKPSLIQVRYLLTHPKMAEENVVILNNNPTPPPSGMKRSQVRDSCWGRWGEITSKPRSEERSRSHSGSCESSHRFPKRFEKDHRAQRSSRWSKSGEKARKAQPLHKPEKEDHNSVWKQLQQISHSPFSSKIKRAKLPTKFTPPNLISYNGKTDPVAYLSHYRQSMALYNGNDALMCHIFPSSLGEVALRCLKSYSARYWETYNEIDLCGEDLAVRQFKFGLPTGCKIRQSLTKKPPLNMTDLMSRKEQAQCKPRQPEPVIKESFEAVNTTFKEPIFKILPQIKDKPYFVWPPKMGGDLASRESKPYYAYHREKGHFTENCRTYKRFLEELEVFQICEGATPAPKRLRKETAEVITFTNHDLKGVQLPHFDALVVTMRIGNFDVKRILIDPGSSAEIMYDSFKGLGLGHEDLDRKVDPLYGFTGELVMPIGRVTVKDQREDDDRPPQKKCAEELVKYQLPASNQEKYFLLGASLPPEQRDGLIALLLEYIVVFAWSPYEAPGVNPAFACHSLNVDPLSRSVVQKGCRTSPLHEEAICEEVNRLIEVGAIKEILYPTWLSNTVVVKKKNGKWRVYIDFTDLNKTYPKDPFPLPKIDQLVDATSGHQRMSFLDVFQGYHQIAMNPADQEKMAFITPRGSFATNILAEDYLSDLRAVFNTLRCHRLKLNASKCAFGIGSEKFLGFMVTQRGIEANSDQITAILNLKPPKTIREVQRLTEMAAALNRFISCTAIVREEYNIQRPVYYTSKTLDGAESRYLPLEKLAFVLICSTKKLPHYFQAHAMIVLTKHPLKAVLRSADFSRRISKWGAQLGVYDIRYQPRTSIKGAGFPASNNMAEYEALLHSLRSTITLKADPLHIFCDSQLVVNQISGEYTAKDEKMIAYLTKAKRLLKEFKHVQLEHIRRDLNGHDDALASLASTVAPELRWIISVGVQNLPSVGREINSGKKGKKQTALEELHLGIGYQRKEIFIEGLTPGPIYVVFTLIPFRIVLGNLRRSMWKPYRGTIFSTSCHGARLLVALL</sequence>
<evidence type="ECO:0000256" key="5">
    <source>
        <dbReference type="ARBA" id="ARBA00022801"/>
    </source>
</evidence>